<evidence type="ECO:0000256" key="1">
    <source>
        <dbReference type="ARBA" id="ARBA00004370"/>
    </source>
</evidence>
<dbReference type="InterPro" id="IPR036127">
    <property type="entry name" value="CcmE-like_sf"/>
</dbReference>
<gene>
    <name evidence="3" type="ORF">MNV_110004</name>
</gene>
<sequence length="135" mass="15019">MNKMNKKHRFVLGFSIVSVLLIYLAFTSGVIANQYEVSEAVAAKQNLTDKIINVNGSLVIGTDKWDSLNRTLTFKMTDGIATIDVIYIGDKPNIPPDYTDIQVVATGQFDNDVFKSYKMLTKCPSEYEGAEKVSK</sequence>
<dbReference type="GO" id="GO:0020037">
    <property type="term" value="F:heme binding"/>
    <property type="evidence" value="ECO:0007669"/>
    <property type="project" value="InterPro"/>
</dbReference>
<evidence type="ECO:0008006" key="5">
    <source>
        <dbReference type="Google" id="ProtNLM"/>
    </source>
</evidence>
<evidence type="ECO:0000313" key="4">
    <source>
        <dbReference type="Proteomes" id="UP000218615"/>
    </source>
</evidence>
<protein>
    <recommendedName>
        <fullName evidence="5">Cytochrome c-type biogenesis protein CcmE</fullName>
    </recommendedName>
</protein>
<dbReference type="Proteomes" id="UP000218615">
    <property type="component" value="Unassembled WGS sequence"/>
</dbReference>
<accession>A0A284VIU9</accession>
<proteinExistence type="predicted"/>
<keyword evidence="4" id="KW-1185">Reference proteome</keyword>
<evidence type="ECO:0000256" key="2">
    <source>
        <dbReference type="ARBA" id="ARBA00023136"/>
    </source>
</evidence>
<dbReference type="Gene3D" id="2.40.50.140">
    <property type="entry name" value="Nucleic acid-binding proteins"/>
    <property type="match status" value="1"/>
</dbReference>
<dbReference type="EMBL" id="FZMP01000013">
    <property type="protein sequence ID" value="SNQ59188.1"/>
    <property type="molecule type" value="Genomic_DNA"/>
</dbReference>
<dbReference type="GO" id="GO:0005886">
    <property type="term" value="C:plasma membrane"/>
    <property type="evidence" value="ECO:0007669"/>
    <property type="project" value="InterPro"/>
</dbReference>
<reference evidence="4" key="1">
    <citation type="submission" date="2017-06" db="EMBL/GenBank/DDBJ databases">
        <authorList>
            <person name="Cremers G."/>
        </authorList>
    </citation>
    <scope>NUCLEOTIDE SEQUENCE [LARGE SCALE GENOMIC DNA]</scope>
</reference>
<dbReference type="GO" id="GO:0017004">
    <property type="term" value="P:cytochrome complex assembly"/>
    <property type="evidence" value="ECO:0007669"/>
    <property type="project" value="InterPro"/>
</dbReference>
<dbReference type="GO" id="GO:0017003">
    <property type="term" value="P:protein-heme linkage"/>
    <property type="evidence" value="ECO:0007669"/>
    <property type="project" value="InterPro"/>
</dbReference>
<comment type="subcellular location">
    <subcellularLocation>
        <location evidence="1">Membrane</location>
    </subcellularLocation>
</comment>
<keyword evidence="2" id="KW-0472">Membrane</keyword>
<dbReference type="InterPro" id="IPR004329">
    <property type="entry name" value="CcmE"/>
</dbReference>
<dbReference type="Pfam" id="PF03100">
    <property type="entry name" value="CcmE"/>
    <property type="match status" value="1"/>
</dbReference>
<name>A0A284VIU9_9EURY</name>
<organism evidence="3 4">
    <name type="scientific">Candidatus Methanoperedens nitratireducens</name>
    <dbReference type="NCBI Taxonomy" id="1392998"/>
    <lineage>
        <taxon>Archaea</taxon>
        <taxon>Methanobacteriati</taxon>
        <taxon>Methanobacteriota</taxon>
        <taxon>Stenosarchaea group</taxon>
        <taxon>Methanomicrobia</taxon>
        <taxon>Methanosarcinales</taxon>
        <taxon>ANME-2 cluster</taxon>
        <taxon>Candidatus Methanoperedentaceae</taxon>
        <taxon>Candidatus Methanoperedens</taxon>
    </lineage>
</organism>
<dbReference type="AlphaFoldDB" id="A0A284VIU9"/>
<dbReference type="InterPro" id="IPR012340">
    <property type="entry name" value="NA-bd_OB-fold"/>
</dbReference>
<evidence type="ECO:0000313" key="3">
    <source>
        <dbReference type="EMBL" id="SNQ59188.1"/>
    </source>
</evidence>
<dbReference type="SUPFAM" id="SSF82093">
    <property type="entry name" value="Heme chaperone CcmE"/>
    <property type="match status" value="1"/>
</dbReference>